<dbReference type="EMBL" id="JAFNEN010000302">
    <property type="protein sequence ID" value="KAG8186426.1"/>
    <property type="molecule type" value="Genomic_DNA"/>
</dbReference>
<protein>
    <submittedName>
        <fullName evidence="1">Uncharacterized protein</fullName>
    </submittedName>
</protein>
<name>A0AAV6UQ64_9ARAC</name>
<proteinExistence type="predicted"/>
<keyword evidence="2" id="KW-1185">Reference proteome</keyword>
<dbReference type="AlphaFoldDB" id="A0AAV6UQ64"/>
<organism evidence="1 2">
    <name type="scientific">Oedothorax gibbosus</name>
    <dbReference type="NCBI Taxonomy" id="931172"/>
    <lineage>
        <taxon>Eukaryota</taxon>
        <taxon>Metazoa</taxon>
        <taxon>Ecdysozoa</taxon>
        <taxon>Arthropoda</taxon>
        <taxon>Chelicerata</taxon>
        <taxon>Arachnida</taxon>
        <taxon>Araneae</taxon>
        <taxon>Araneomorphae</taxon>
        <taxon>Entelegynae</taxon>
        <taxon>Araneoidea</taxon>
        <taxon>Linyphiidae</taxon>
        <taxon>Erigoninae</taxon>
        <taxon>Oedothorax</taxon>
    </lineage>
</organism>
<accession>A0AAV6UQ64</accession>
<gene>
    <name evidence="1" type="ORF">JTE90_023157</name>
</gene>
<reference evidence="1 2" key="1">
    <citation type="journal article" date="2022" name="Nat. Ecol. Evol.">
        <title>A masculinizing supergene underlies an exaggerated male reproductive morph in a spider.</title>
        <authorList>
            <person name="Hendrickx F."/>
            <person name="De Corte Z."/>
            <person name="Sonet G."/>
            <person name="Van Belleghem S.M."/>
            <person name="Kostlbacher S."/>
            <person name="Vangestel C."/>
        </authorList>
    </citation>
    <scope>NUCLEOTIDE SEQUENCE [LARGE SCALE GENOMIC DNA]</scope>
    <source>
        <strain evidence="1">W744_W776</strain>
    </source>
</reference>
<evidence type="ECO:0000313" key="2">
    <source>
        <dbReference type="Proteomes" id="UP000827092"/>
    </source>
</evidence>
<evidence type="ECO:0000313" key="1">
    <source>
        <dbReference type="EMBL" id="KAG8186426.1"/>
    </source>
</evidence>
<dbReference type="Proteomes" id="UP000827092">
    <property type="component" value="Unassembled WGS sequence"/>
</dbReference>
<comment type="caution">
    <text evidence="1">The sequence shown here is derived from an EMBL/GenBank/DDBJ whole genome shotgun (WGS) entry which is preliminary data.</text>
</comment>
<sequence>MLLRLFFKDTLKLSPSSFPPHPMLRCVHKQRPSVLGPVPGPTNQGREGPQGGLIWMRCVFGPRGAVDNPVCQETTERTVRLGDL</sequence>